<dbReference type="Proteomes" id="UP000034682">
    <property type="component" value="Unassembled WGS sequence"/>
</dbReference>
<name>A0A0G1T5U3_9BACT</name>
<evidence type="ECO:0000256" key="1">
    <source>
        <dbReference type="SAM" id="MobiDB-lite"/>
    </source>
</evidence>
<dbReference type="AlphaFoldDB" id="A0A0G1T5U3"/>
<sequence>MRSDSNYDQFDADSEEREARERKNEIGARANRAAAMRHRHGRPQTIYIGTGSALERMGRVRLTRRLRG</sequence>
<feature type="region of interest" description="Disordered" evidence="1">
    <location>
        <begin position="1"/>
        <end position="40"/>
    </location>
</feature>
<evidence type="ECO:0000313" key="3">
    <source>
        <dbReference type="Proteomes" id="UP000034682"/>
    </source>
</evidence>
<organism evidence="2 3">
    <name type="scientific">Candidatus Giovannonibacteria bacterium GW2011_GWB1_47_6b</name>
    <dbReference type="NCBI Taxonomy" id="1618655"/>
    <lineage>
        <taxon>Bacteria</taxon>
        <taxon>Candidatus Giovannoniibacteriota</taxon>
    </lineage>
</organism>
<gene>
    <name evidence="2" type="ORF">UY02_C0005G0010</name>
</gene>
<evidence type="ECO:0000313" key="2">
    <source>
        <dbReference type="EMBL" id="KKU77194.1"/>
    </source>
</evidence>
<protein>
    <submittedName>
        <fullName evidence="2">Uncharacterized protein</fullName>
    </submittedName>
</protein>
<comment type="caution">
    <text evidence="2">The sequence shown here is derived from an EMBL/GenBank/DDBJ whole genome shotgun (WGS) entry which is preliminary data.</text>
</comment>
<reference evidence="2 3" key="1">
    <citation type="journal article" date="2015" name="Nature">
        <title>rRNA introns, odd ribosomes, and small enigmatic genomes across a large radiation of phyla.</title>
        <authorList>
            <person name="Brown C.T."/>
            <person name="Hug L.A."/>
            <person name="Thomas B.C."/>
            <person name="Sharon I."/>
            <person name="Castelle C.J."/>
            <person name="Singh A."/>
            <person name="Wilkins M.J."/>
            <person name="Williams K.H."/>
            <person name="Banfield J.F."/>
        </authorList>
    </citation>
    <scope>NUCLEOTIDE SEQUENCE [LARGE SCALE GENOMIC DNA]</scope>
</reference>
<proteinExistence type="predicted"/>
<feature type="compositionally biased region" description="Basic and acidic residues" evidence="1">
    <location>
        <begin position="17"/>
        <end position="26"/>
    </location>
</feature>
<dbReference type="EMBL" id="LCOK01000005">
    <property type="protein sequence ID" value="KKU77194.1"/>
    <property type="molecule type" value="Genomic_DNA"/>
</dbReference>
<accession>A0A0G1T5U3</accession>